<evidence type="ECO:0000313" key="6">
    <source>
        <dbReference type="EMBL" id="KAJ7370810.1"/>
    </source>
</evidence>
<feature type="chain" id="PRO_5040951970" description="CUB domain-containing protein" evidence="4">
    <location>
        <begin position="28"/>
        <end position="119"/>
    </location>
</feature>
<feature type="domain" description="CUB" evidence="5">
    <location>
        <begin position="28"/>
        <end position="119"/>
    </location>
</feature>
<organism evidence="6 7">
    <name type="scientific">Desmophyllum pertusum</name>
    <dbReference type="NCBI Taxonomy" id="174260"/>
    <lineage>
        <taxon>Eukaryota</taxon>
        <taxon>Metazoa</taxon>
        <taxon>Cnidaria</taxon>
        <taxon>Anthozoa</taxon>
        <taxon>Hexacorallia</taxon>
        <taxon>Scleractinia</taxon>
        <taxon>Caryophylliina</taxon>
        <taxon>Caryophylliidae</taxon>
        <taxon>Desmophyllum</taxon>
    </lineage>
</organism>
<dbReference type="Proteomes" id="UP001163046">
    <property type="component" value="Unassembled WGS sequence"/>
</dbReference>
<dbReference type="InterPro" id="IPR000859">
    <property type="entry name" value="CUB_dom"/>
</dbReference>
<evidence type="ECO:0000256" key="4">
    <source>
        <dbReference type="SAM" id="SignalP"/>
    </source>
</evidence>
<dbReference type="AlphaFoldDB" id="A0A9W9YWS4"/>
<dbReference type="Gene3D" id="2.60.120.290">
    <property type="entry name" value="Spermadhesin, CUB domain"/>
    <property type="match status" value="1"/>
</dbReference>
<dbReference type="SUPFAM" id="SSF49854">
    <property type="entry name" value="Spermadhesin, CUB domain"/>
    <property type="match status" value="1"/>
</dbReference>
<evidence type="ECO:0000256" key="3">
    <source>
        <dbReference type="PROSITE-ProRule" id="PRU00059"/>
    </source>
</evidence>
<feature type="signal peptide" evidence="4">
    <location>
        <begin position="1"/>
        <end position="27"/>
    </location>
</feature>
<name>A0A9W9YWS4_9CNID</name>
<keyword evidence="4" id="KW-0732">Signal</keyword>
<evidence type="ECO:0000256" key="2">
    <source>
        <dbReference type="ARBA" id="ARBA00023157"/>
    </source>
</evidence>
<accession>A0A9W9YWS4</accession>
<dbReference type="EMBL" id="MU826856">
    <property type="protein sequence ID" value="KAJ7370810.1"/>
    <property type="molecule type" value="Genomic_DNA"/>
</dbReference>
<dbReference type="PROSITE" id="PS01180">
    <property type="entry name" value="CUB"/>
    <property type="match status" value="1"/>
</dbReference>
<comment type="caution">
    <text evidence="6">The sequence shown here is derived from an EMBL/GenBank/DDBJ whole genome shotgun (WGS) entry which is preliminary data.</text>
</comment>
<proteinExistence type="predicted"/>
<evidence type="ECO:0000259" key="5">
    <source>
        <dbReference type="PROSITE" id="PS01180"/>
    </source>
</evidence>
<dbReference type="Pfam" id="PF00431">
    <property type="entry name" value="CUB"/>
    <property type="match status" value="1"/>
</dbReference>
<evidence type="ECO:0000256" key="1">
    <source>
        <dbReference type="ARBA" id="ARBA00022737"/>
    </source>
</evidence>
<dbReference type="InterPro" id="IPR035914">
    <property type="entry name" value="Sperma_CUB_dom_sf"/>
</dbReference>
<evidence type="ECO:0000313" key="7">
    <source>
        <dbReference type="Proteomes" id="UP001163046"/>
    </source>
</evidence>
<comment type="caution">
    <text evidence="3">Lacks conserved residue(s) required for the propagation of feature annotation.</text>
</comment>
<keyword evidence="2" id="KW-1015">Disulfide bond</keyword>
<reference evidence="6" key="1">
    <citation type="submission" date="2023-01" db="EMBL/GenBank/DDBJ databases">
        <title>Genome assembly of the deep-sea coral Lophelia pertusa.</title>
        <authorList>
            <person name="Herrera S."/>
            <person name="Cordes E."/>
        </authorList>
    </citation>
    <scope>NUCLEOTIDE SEQUENCE</scope>
    <source>
        <strain evidence="6">USNM1676648</strain>
        <tissue evidence="6">Polyp</tissue>
    </source>
</reference>
<dbReference type="PANTHER" id="PTHR24251">
    <property type="entry name" value="OVOCHYMASE-RELATED"/>
    <property type="match status" value="1"/>
</dbReference>
<keyword evidence="7" id="KW-1185">Reference proteome</keyword>
<protein>
    <recommendedName>
        <fullName evidence="5">CUB domain-containing protein</fullName>
    </recommendedName>
</protein>
<keyword evidence="1" id="KW-0677">Repeat</keyword>
<dbReference type="CDD" id="cd00041">
    <property type="entry name" value="CUB"/>
    <property type="match status" value="1"/>
</dbReference>
<dbReference type="OrthoDB" id="8836374at2759"/>
<gene>
    <name evidence="6" type="ORF">OS493_029801</name>
</gene>
<dbReference type="SMART" id="SM00042">
    <property type="entry name" value="CUB"/>
    <property type="match status" value="1"/>
</dbReference>
<sequence length="119" mass="13871">MEMNILLWKAVSLFTLLYSLGLPGCDGCNETFHADSNDFHSPNYPQKYPDEEYCSWRITISPSHQVYLMFTYFSLQFENNTDSVYVYDGDKETGEVLGVFYGGHRPPRKEYIPRQTAYL</sequence>